<name>A0ABQ4LMS4_9BACL</name>
<sequence>MAEMQFIPVLVLMVLFFVMMFGIGFILNMLMKTTWFPCYLFVIVILPVVVYSLWDRSQMSLLSHLESFRVVDYLTGVAGLAGAVISGWSIQKLRRSGFKMF</sequence>
<dbReference type="Proteomes" id="UP000676601">
    <property type="component" value="Unassembled WGS sequence"/>
</dbReference>
<proteinExistence type="predicted"/>
<dbReference type="EMBL" id="BORU01000005">
    <property type="protein sequence ID" value="GIO57817.1"/>
    <property type="molecule type" value="Genomic_DNA"/>
</dbReference>
<accession>A0ABQ4LMS4</accession>
<dbReference type="Pfam" id="PF14068">
    <property type="entry name" value="YuiB"/>
    <property type="match status" value="1"/>
</dbReference>
<feature type="transmembrane region" description="Helical" evidence="1">
    <location>
        <begin position="73"/>
        <end position="90"/>
    </location>
</feature>
<comment type="caution">
    <text evidence="2">The sequence shown here is derived from an EMBL/GenBank/DDBJ whole genome shotgun (WGS) entry which is preliminary data.</text>
</comment>
<keyword evidence="1" id="KW-0472">Membrane</keyword>
<gene>
    <name evidence="2" type="primary">yuiB</name>
    <name evidence="2" type="ORF">J21TS7_61350</name>
</gene>
<protein>
    <submittedName>
        <fullName evidence="2">Membrane protein YuiB</fullName>
    </submittedName>
</protein>
<dbReference type="InterPro" id="IPR025917">
    <property type="entry name" value="YuiB"/>
</dbReference>
<feature type="transmembrane region" description="Helical" evidence="1">
    <location>
        <begin position="34"/>
        <end position="53"/>
    </location>
</feature>
<evidence type="ECO:0000256" key="1">
    <source>
        <dbReference type="SAM" id="Phobius"/>
    </source>
</evidence>
<reference evidence="2 3" key="1">
    <citation type="submission" date="2021-03" db="EMBL/GenBank/DDBJ databases">
        <title>Antimicrobial resistance genes in bacteria isolated from Japanese honey, and their potential for conferring macrolide and lincosamide resistance in the American foulbrood pathogen Paenibacillus larvae.</title>
        <authorList>
            <person name="Okamoto M."/>
            <person name="Kumagai M."/>
            <person name="Kanamori H."/>
            <person name="Takamatsu D."/>
        </authorList>
    </citation>
    <scope>NUCLEOTIDE SEQUENCE [LARGE SCALE GENOMIC DNA]</scope>
    <source>
        <strain evidence="2 3">J21TS7</strain>
    </source>
</reference>
<keyword evidence="3" id="KW-1185">Reference proteome</keyword>
<evidence type="ECO:0000313" key="3">
    <source>
        <dbReference type="Proteomes" id="UP000676601"/>
    </source>
</evidence>
<organism evidence="2 3">
    <name type="scientific">Paenibacillus cineris</name>
    <dbReference type="NCBI Taxonomy" id="237530"/>
    <lineage>
        <taxon>Bacteria</taxon>
        <taxon>Bacillati</taxon>
        <taxon>Bacillota</taxon>
        <taxon>Bacilli</taxon>
        <taxon>Bacillales</taxon>
        <taxon>Paenibacillaceae</taxon>
        <taxon>Paenibacillus</taxon>
    </lineage>
</organism>
<keyword evidence="1" id="KW-0812">Transmembrane</keyword>
<evidence type="ECO:0000313" key="2">
    <source>
        <dbReference type="EMBL" id="GIO57817.1"/>
    </source>
</evidence>
<keyword evidence="1" id="KW-1133">Transmembrane helix</keyword>
<feature type="transmembrane region" description="Helical" evidence="1">
    <location>
        <begin position="6"/>
        <end position="27"/>
    </location>
</feature>